<dbReference type="Gene3D" id="1.10.40.30">
    <property type="entry name" value="Fumarase/aspartase (C-terminal domain)"/>
    <property type="match status" value="1"/>
</dbReference>
<dbReference type="Proteomes" id="UP001437256">
    <property type="component" value="Unassembled WGS sequence"/>
</dbReference>
<sequence length="119" mass="13573">MTHACLRWTVEVVKGMEVFPERMEENLGLTKGLVVSEAVMMGIGKVVGRQVAHDLVYELCRKAVKEDRPLLEVLLEDEEVRKTGISKEELERLCDPKNYLGLSEEMVKRVVEDKGTEKK</sequence>
<feature type="domain" description="Adenylosuccinate lyase C-terminal" evidence="1">
    <location>
        <begin position="31"/>
        <end position="111"/>
    </location>
</feature>
<dbReference type="InterPro" id="IPR019468">
    <property type="entry name" value="AdenyloSucc_lyase_C"/>
</dbReference>
<dbReference type="InterPro" id="IPR008948">
    <property type="entry name" value="L-Aspartase-like"/>
</dbReference>
<dbReference type="SUPFAM" id="SSF48557">
    <property type="entry name" value="L-aspartase-like"/>
    <property type="match status" value="1"/>
</dbReference>
<dbReference type="PANTHER" id="PTHR43172">
    <property type="entry name" value="ADENYLOSUCCINATE LYASE"/>
    <property type="match status" value="1"/>
</dbReference>
<dbReference type="EMBL" id="JBBXMP010000137">
    <property type="protein sequence ID" value="KAL0061376.1"/>
    <property type="molecule type" value="Genomic_DNA"/>
</dbReference>
<protein>
    <recommendedName>
        <fullName evidence="1">Adenylosuccinate lyase C-terminal domain-containing protein</fullName>
    </recommendedName>
</protein>
<dbReference type="Pfam" id="PF10397">
    <property type="entry name" value="ADSL_C"/>
    <property type="match status" value="1"/>
</dbReference>
<proteinExistence type="predicted"/>
<organism evidence="2 3">
    <name type="scientific">Marasmius tenuissimus</name>
    <dbReference type="NCBI Taxonomy" id="585030"/>
    <lineage>
        <taxon>Eukaryota</taxon>
        <taxon>Fungi</taxon>
        <taxon>Dikarya</taxon>
        <taxon>Basidiomycota</taxon>
        <taxon>Agaricomycotina</taxon>
        <taxon>Agaricomycetes</taxon>
        <taxon>Agaricomycetidae</taxon>
        <taxon>Agaricales</taxon>
        <taxon>Marasmiineae</taxon>
        <taxon>Marasmiaceae</taxon>
        <taxon>Marasmius</taxon>
    </lineage>
</organism>
<name>A0ABR2ZIG5_9AGAR</name>
<accession>A0ABR2ZIG5</accession>
<keyword evidence="3" id="KW-1185">Reference proteome</keyword>
<evidence type="ECO:0000313" key="3">
    <source>
        <dbReference type="Proteomes" id="UP001437256"/>
    </source>
</evidence>
<dbReference type="PANTHER" id="PTHR43172:SF2">
    <property type="entry name" value="ADENYLOSUCCINATE LYASE C-TERMINAL DOMAIN-CONTAINING PROTEIN"/>
    <property type="match status" value="1"/>
</dbReference>
<reference evidence="2 3" key="1">
    <citation type="submission" date="2024-05" db="EMBL/GenBank/DDBJ databases">
        <title>A draft genome resource for the thread blight pathogen Marasmius tenuissimus strain MS-2.</title>
        <authorList>
            <person name="Yulfo-Soto G.E."/>
            <person name="Baruah I.K."/>
            <person name="Amoako-Attah I."/>
            <person name="Bukari Y."/>
            <person name="Meinhardt L.W."/>
            <person name="Bailey B.A."/>
            <person name="Cohen S.P."/>
        </authorList>
    </citation>
    <scope>NUCLEOTIDE SEQUENCE [LARGE SCALE GENOMIC DNA]</scope>
    <source>
        <strain evidence="2 3">MS-2</strain>
    </source>
</reference>
<dbReference type="SMART" id="SM00998">
    <property type="entry name" value="ADSL_C"/>
    <property type="match status" value="1"/>
</dbReference>
<evidence type="ECO:0000313" key="2">
    <source>
        <dbReference type="EMBL" id="KAL0061376.1"/>
    </source>
</evidence>
<comment type="caution">
    <text evidence="2">The sequence shown here is derived from an EMBL/GenBank/DDBJ whole genome shotgun (WGS) entry which is preliminary data.</text>
</comment>
<evidence type="ECO:0000259" key="1">
    <source>
        <dbReference type="SMART" id="SM00998"/>
    </source>
</evidence>
<gene>
    <name evidence="2" type="ORF">AAF712_011774</name>
</gene>